<dbReference type="GO" id="GO:0015630">
    <property type="term" value="C:microtubule cytoskeleton"/>
    <property type="evidence" value="ECO:0007669"/>
    <property type="project" value="UniProtKB-UniRule"/>
</dbReference>
<evidence type="ECO:0000256" key="6">
    <source>
        <dbReference type="ARBA" id="ARBA00023069"/>
    </source>
</evidence>
<dbReference type="GO" id="GO:0005930">
    <property type="term" value="C:axoneme"/>
    <property type="evidence" value="ECO:0007669"/>
    <property type="project" value="UniProtKB-SubCell"/>
</dbReference>
<keyword evidence="4 10" id="KW-0282">Flagellum</keyword>
<keyword evidence="3" id="KW-0963">Cytoplasm</keyword>
<dbReference type="GO" id="GO:0005634">
    <property type="term" value="C:nucleus"/>
    <property type="evidence" value="ECO:0007669"/>
    <property type="project" value="TreeGrafter"/>
</dbReference>
<evidence type="ECO:0000256" key="12">
    <source>
        <dbReference type="SAM" id="MobiDB-lite"/>
    </source>
</evidence>
<dbReference type="GO" id="GO:0060271">
    <property type="term" value="P:cilium assembly"/>
    <property type="evidence" value="ECO:0007669"/>
    <property type="project" value="UniProtKB-UniRule"/>
</dbReference>
<evidence type="ECO:0000256" key="9">
    <source>
        <dbReference type="ARBA" id="ARBA00045224"/>
    </source>
</evidence>
<evidence type="ECO:0000256" key="4">
    <source>
        <dbReference type="ARBA" id="ARBA00022846"/>
    </source>
</evidence>
<dbReference type="AlphaFoldDB" id="A0AA49K6S8"/>
<dbReference type="PRINTS" id="PR00511">
    <property type="entry name" value="TEKTIN"/>
</dbReference>
<comment type="similarity">
    <text evidence="2 10">Belongs to the tektin family.</text>
</comment>
<evidence type="ECO:0000256" key="8">
    <source>
        <dbReference type="ARBA" id="ARBA00023273"/>
    </source>
</evidence>
<proteinExistence type="evidence at transcript level"/>
<reference evidence="13" key="1">
    <citation type="submission" date="2023-04" db="EMBL/GenBank/DDBJ databases">
        <title>Cooption of regulatory modules for tektin paralogs during ciliary band formation in a marine annelid larva.</title>
        <authorList>
            <person name="Bastin B.R."/>
            <person name="Meha S.M."/>
            <person name="Khindurangala L."/>
            <person name="Schneider S.Q."/>
        </authorList>
    </citation>
    <scope>NUCLEOTIDE SEQUENCE</scope>
</reference>
<feature type="region of interest" description="Disordered" evidence="12">
    <location>
        <begin position="38"/>
        <end position="57"/>
    </location>
</feature>
<keyword evidence="5 11" id="KW-0175">Coiled coil</keyword>
<dbReference type="PANTHER" id="PTHR19960:SF25">
    <property type="entry name" value="TEKTIN-1"/>
    <property type="match status" value="1"/>
</dbReference>
<evidence type="ECO:0000256" key="10">
    <source>
        <dbReference type="RuleBase" id="RU367040"/>
    </source>
</evidence>
<accession>A0AA49K6S8</accession>
<keyword evidence="8 10" id="KW-0966">Cell projection</keyword>
<evidence type="ECO:0000256" key="1">
    <source>
        <dbReference type="ARBA" id="ARBA00004611"/>
    </source>
</evidence>
<keyword evidence="6 10" id="KW-0969">Cilium</keyword>
<evidence type="ECO:0000256" key="11">
    <source>
        <dbReference type="SAM" id="Coils"/>
    </source>
</evidence>
<sequence>MAKLVQAPPKFTHPEWNVSNQMKYANAEAERSAAERLIEESKRLDDDTRAKTRKTQRDVNKKLDQRLDDIKYWETEVNDKLDELKVETDNLLAFRTRVEKALEGCREPLHIAQQCLINRQKRIGIDLVHDDAERELLKEVEVIQGSMALLERTREQATEQIRLNRKAKYNLEKDLADKFAALSIDGHNKELKNYSAELHFKDGVAKIDANSVTPQSWESFSNKNIEDAEKQRHNSVGLRTLMDGILQSTANDMNKQKESVDIALNRRIDETRDSKEKLEDHLSKVVKQIQEMEDNISRLTKAIEDKQNPMMLNQTRLENRSYRPNVELCSDAVQYRLVQEVTEIGVSVAQLQERLAQSQESLKGLVRRQLDLEEDIKVKANTLFIDETECMGMRKSISIQAY</sequence>
<evidence type="ECO:0000256" key="3">
    <source>
        <dbReference type="ARBA" id="ARBA00022490"/>
    </source>
</evidence>
<protein>
    <recommendedName>
        <fullName evidence="10">Tektin</fullName>
    </recommendedName>
</protein>
<organism evidence="13">
    <name type="scientific">Platynereis dumerilii</name>
    <name type="common">Dumeril's clam worm</name>
    <dbReference type="NCBI Taxonomy" id="6359"/>
    <lineage>
        <taxon>Eukaryota</taxon>
        <taxon>Metazoa</taxon>
        <taxon>Spiralia</taxon>
        <taxon>Lophotrochozoa</taxon>
        <taxon>Annelida</taxon>
        <taxon>Polychaeta</taxon>
        <taxon>Errantia</taxon>
        <taxon>Phyllodocida</taxon>
        <taxon>Nereididae</taxon>
        <taxon>Platynereis</taxon>
    </lineage>
</organism>
<feature type="coiled-coil region" evidence="11">
    <location>
        <begin position="268"/>
        <end position="302"/>
    </location>
</feature>
<dbReference type="PANTHER" id="PTHR19960">
    <property type="entry name" value="TEKTIN"/>
    <property type="match status" value="1"/>
</dbReference>
<name>A0AA49K6S8_PLADU</name>
<keyword evidence="7" id="KW-0206">Cytoskeleton</keyword>
<evidence type="ECO:0000256" key="2">
    <source>
        <dbReference type="ARBA" id="ARBA00007209"/>
    </source>
</evidence>
<evidence type="ECO:0000256" key="5">
    <source>
        <dbReference type="ARBA" id="ARBA00023054"/>
    </source>
</evidence>
<evidence type="ECO:0000313" key="13">
    <source>
        <dbReference type="EMBL" id="WLD15743.1"/>
    </source>
</evidence>
<comment type="function">
    <text evidence="9">Microtubule inner protein (MIP) part of the dynein-decorated doublet microtubules (DMTs) in cilia and flagellar axoneme. Forms filamentous polymers in the walls of ciliary and flagellar microtubules.</text>
</comment>
<dbReference type="EMBL" id="OQ819319">
    <property type="protein sequence ID" value="WLD15743.1"/>
    <property type="molecule type" value="mRNA"/>
</dbReference>
<dbReference type="GO" id="GO:0060294">
    <property type="term" value="P:cilium movement involved in cell motility"/>
    <property type="evidence" value="ECO:0007669"/>
    <property type="project" value="UniProtKB-UniRule"/>
</dbReference>
<evidence type="ECO:0000256" key="7">
    <source>
        <dbReference type="ARBA" id="ARBA00023212"/>
    </source>
</evidence>
<comment type="subcellular location">
    <subcellularLocation>
        <location evidence="10">Cytoplasm</location>
        <location evidence="10">Cytoskeleton</location>
        <location evidence="10">Cilium axoneme</location>
    </subcellularLocation>
    <subcellularLocation>
        <location evidence="1">Cytoplasm</location>
        <location evidence="1">Cytoskeleton</location>
        <location evidence="1">Flagellum axoneme</location>
    </subcellularLocation>
</comment>
<dbReference type="InterPro" id="IPR000435">
    <property type="entry name" value="Tektins"/>
</dbReference>
<dbReference type="Pfam" id="PF03148">
    <property type="entry name" value="Tektin"/>
    <property type="match status" value="1"/>
</dbReference>
<dbReference type="InterPro" id="IPR048256">
    <property type="entry name" value="Tektin-like"/>
</dbReference>